<evidence type="ECO:0000259" key="1">
    <source>
        <dbReference type="Pfam" id="PF13460"/>
    </source>
</evidence>
<organism evidence="2 3">
    <name type="scientific">Sporolactobacillus shoreae</name>
    <dbReference type="NCBI Taxonomy" id="1465501"/>
    <lineage>
        <taxon>Bacteria</taxon>
        <taxon>Bacillati</taxon>
        <taxon>Bacillota</taxon>
        <taxon>Bacilli</taxon>
        <taxon>Bacillales</taxon>
        <taxon>Sporolactobacillaceae</taxon>
        <taxon>Sporolactobacillus</taxon>
    </lineage>
</organism>
<accession>A0A4Z0GNJ7</accession>
<dbReference type="InterPro" id="IPR051606">
    <property type="entry name" value="Polyketide_Oxido-like"/>
</dbReference>
<dbReference type="SUPFAM" id="SSF51735">
    <property type="entry name" value="NAD(P)-binding Rossmann-fold domains"/>
    <property type="match status" value="1"/>
</dbReference>
<dbReference type="PANTHER" id="PTHR43355:SF2">
    <property type="entry name" value="FLAVIN REDUCTASE (NADPH)"/>
    <property type="match status" value="1"/>
</dbReference>
<gene>
    <name evidence="2" type="ORF">E4665_10590</name>
</gene>
<dbReference type="Pfam" id="PF13460">
    <property type="entry name" value="NAD_binding_10"/>
    <property type="match status" value="1"/>
</dbReference>
<dbReference type="PANTHER" id="PTHR43355">
    <property type="entry name" value="FLAVIN REDUCTASE (NADPH)"/>
    <property type="match status" value="1"/>
</dbReference>
<dbReference type="RefSeq" id="WP_135348769.1">
    <property type="nucleotide sequence ID" value="NZ_SRJD01000011.1"/>
</dbReference>
<reference evidence="2 3" key="1">
    <citation type="journal article" date="2015" name="Int. J. Syst. Evol. Microbiol.">
        <title>Sporolactobacillus shoreae sp. nov. and Sporolactobacillus spathodeae sp. nov., two spore-forming lactic acid bacteria isolated from tree barks in Thailand.</title>
        <authorList>
            <person name="Thamacharoensuk T."/>
            <person name="Kitahara M."/>
            <person name="Ohkuma M."/>
            <person name="Thongchul N."/>
            <person name="Tanasupawat S."/>
        </authorList>
    </citation>
    <scope>NUCLEOTIDE SEQUENCE [LARGE SCALE GENOMIC DNA]</scope>
    <source>
        <strain evidence="2 3">BK92</strain>
    </source>
</reference>
<keyword evidence="3" id="KW-1185">Reference proteome</keyword>
<dbReference type="CDD" id="cd05244">
    <property type="entry name" value="BVR-B_like_SDR_a"/>
    <property type="match status" value="1"/>
</dbReference>
<dbReference type="Gene3D" id="3.40.50.720">
    <property type="entry name" value="NAD(P)-binding Rossmann-like Domain"/>
    <property type="match status" value="1"/>
</dbReference>
<feature type="domain" description="NAD(P)-binding" evidence="1">
    <location>
        <begin position="7"/>
        <end position="198"/>
    </location>
</feature>
<dbReference type="EMBL" id="SRJD01000011">
    <property type="protein sequence ID" value="TGA97837.1"/>
    <property type="molecule type" value="Genomic_DNA"/>
</dbReference>
<name>A0A4Z0GNJ7_9BACL</name>
<dbReference type="GO" id="GO:0016646">
    <property type="term" value="F:oxidoreductase activity, acting on the CH-NH group of donors, NAD or NADP as acceptor"/>
    <property type="evidence" value="ECO:0007669"/>
    <property type="project" value="TreeGrafter"/>
</dbReference>
<comment type="caution">
    <text evidence="2">The sequence shown here is derived from an EMBL/GenBank/DDBJ whole genome shotgun (WGS) entry which is preliminary data.</text>
</comment>
<sequence length="212" mass="23317">MKIAIIGAAGKAGSRILNEARNRGHQVTAIVRHPEKLDDQSIPYLQKDILELTRSDLETFDVVVNAFSAPAGMENLHIEAGKVLVKALSGVENTRLIVVGGAGSLYADEAETIRVVDTPDFPKQFYETASKQAKSLEDLQQSEHLNWTFLSPSAIFALGKRTGHYETGLNRLLVNSSGQSYVSYEDYAAALVDEIEKPEHLNERFTVVSESE</sequence>
<dbReference type="Proteomes" id="UP000298347">
    <property type="component" value="Unassembled WGS sequence"/>
</dbReference>
<evidence type="ECO:0000313" key="2">
    <source>
        <dbReference type="EMBL" id="TGA97837.1"/>
    </source>
</evidence>
<dbReference type="InterPro" id="IPR036291">
    <property type="entry name" value="NAD(P)-bd_dom_sf"/>
</dbReference>
<proteinExistence type="predicted"/>
<dbReference type="AlphaFoldDB" id="A0A4Z0GNJ7"/>
<protein>
    <submittedName>
        <fullName evidence="2">NAD(P)-dependent oxidoreductase</fullName>
    </submittedName>
</protein>
<dbReference type="OrthoDB" id="9785372at2"/>
<evidence type="ECO:0000313" key="3">
    <source>
        <dbReference type="Proteomes" id="UP000298347"/>
    </source>
</evidence>
<dbReference type="InterPro" id="IPR016040">
    <property type="entry name" value="NAD(P)-bd_dom"/>
</dbReference>